<keyword evidence="2" id="KW-0963">Cytoplasm</keyword>
<keyword evidence="5" id="KW-0949">S-adenosyl-L-methionine</keyword>
<reference evidence="6 7" key="1">
    <citation type="journal article" date="2012" name="Extremophiles">
        <title>Thermotomaculum hydrothermale gen. nov., sp. nov., a novel heterotrophic thermophile within the phylum Acidobacteria from a deep-sea hydrothermal vent chimney in the Southern Okinawa Trough.</title>
        <authorList>
            <person name="Izumi H."/>
            <person name="Nunoura T."/>
            <person name="Miyazaki M."/>
            <person name="Mino S."/>
            <person name="Toki T."/>
            <person name="Takai K."/>
            <person name="Sako Y."/>
            <person name="Sawabe T."/>
            <person name="Nakagawa S."/>
        </authorList>
    </citation>
    <scope>NUCLEOTIDE SEQUENCE [LARGE SCALE GENOMIC DNA]</scope>
    <source>
        <strain evidence="6 7">AC55</strain>
    </source>
</reference>
<dbReference type="Gene3D" id="3.40.50.150">
    <property type="entry name" value="Vaccinia Virus protein VP39"/>
    <property type="match status" value="1"/>
</dbReference>
<protein>
    <submittedName>
        <fullName evidence="6">Ribosomal protein L11 methyltransferase</fullName>
    </submittedName>
</protein>
<accession>A0A7R6PE49</accession>
<evidence type="ECO:0000256" key="3">
    <source>
        <dbReference type="ARBA" id="ARBA00022603"/>
    </source>
</evidence>
<keyword evidence="3 6" id="KW-0489">Methyltransferase</keyword>
<dbReference type="InterPro" id="IPR004498">
    <property type="entry name" value="Ribosomal_PrmA_MeTrfase"/>
</dbReference>
<dbReference type="EMBL" id="AP017470">
    <property type="protein sequence ID" value="BBB32074.1"/>
    <property type="molecule type" value="Genomic_DNA"/>
</dbReference>
<dbReference type="InterPro" id="IPR029063">
    <property type="entry name" value="SAM-dependent_MTases_sf"/>
</dbReference>
<proteinExistence type="inferred from homology"/>
<evidence type="ECO:0000313" key="7">
    <source>
        <dbReference type="Proteomes" id="UP000595564"/>
    </source>
</evidence>
<gene>
    <name evidence="6" type="primary">prmA</name>
    <name evidence="6" type="ORF">TTHT_0485</name>
</gene>
<keyword evidence="4 6" id="KW-0808">Transferase</keyword>
<evidence type="ECO:0000256" key="5">
    <source>
        <dbReference type="ARBA" id="ARBA00022691"/>
    </source>
</evidence>
<dbReference type="SUPFAM" id="SSF53335">
    <property type="entry name" value="S-adenosyl-L-methionine-dependent methyltransferases"/>
    <property type="match status" value="1"/>
</dbReference>
<keyword evidence="7" id="KW-1185">Reference proteome</keyword>
<dbReference type="KEGG" id="thyd:TTHT_0485"/>
<evidence type="ECO:0000313" key="6">
    <source>
        <dbReference type="EMBL" id="BBB32074.1"/>
    </source>
</evidence>
<evidence type="ECO:0000256" key="4">
    <source>
        <dbReference type="ARBA" id="ARBA00022679"/>
    </source>
</evidence>
<dbReference type="PANTHER" id="PTHR43648">
    <property type="entry name" value="ELECTRON TRANSFER FLAVOPROTEIN BETA SUBUNIT LYSINE METHYLTRANSFERASE"/>
    <property type="match status" value="1"/>
</dbReference>
<dbReference type="InterPro" id="IPR050078">
    <property type="entry name" value="Ribosomal_L11_MeTrfase_PrmA"/>
</dbReference>
<evidence type="ECO:0000256" key="2">
    <source>
        <dbReference type="ARBA" id="ARBA00022490"/>
    </source>
</evidence>
<dbReference type="GO" id="GO:0008276">
    <property type="term" value="F:protein methyltransferase activity"/>
    <property type="evidence" value="ECO:0007669"/>
    <property type="project" value="InterPro"/>
</dbReference>
<keyword evidence="6" id="KW-0689">Ribosomal protein</keyword>
<dbReference type="GO" id="GO:0032259">
    <property type="term" value="P:methylation"/>
    <property type="evidence" value="ECO:0007669"/>
    <property type="project" value="UniProtKB-KW"/>
</dbReference>
<keyword evidence="6" id="KW-0687">Ribonucleoprotein</keyword>
<name>A0A7R6PE49_9BACT</name>
<organism evidence="6 7">
    <name type="scientific">Thermotomaculum hydrothermale</name>
    <dbReference type="NCBI Taxonomy" id="981385"/>
    <lineage>
        <taxon>Bacteria</taxon>
        <taxon>Pseudomonadati</taxon>
        <taxon>Acidobacteriota</taxon>
        <taxon>Holophagae</taxon>
        <taxon>Thermotomaculales</taxon>
        <taxon>Thermotomaculaceae</taxon>
        <taxon>Thermotomaculum</taxon>
    </lineage>
</organism>
<dbReference type="PIRSF" id="PIRSF000401">
    <property type="entry name" value="RPL11_MTase"/>
    <property type="match status" value="1"/>
</dbReference>
<dbReference type="GO" id="GO:0005840">
    <property type="term" value="C:ribosome"/>
    <property type="evidence" value="ECO:0007669"/>
    <property type="project" value="UniProtKB-KW"/>
</dbReference>
<sequence length="286" mass="32871">MLKKVIFRFETRDDFVISSLSDFLLGFDVISVETYEDFNDVVFLASEEQDYLAIVGKAKEFLSFLNVSDFDVIIEDFEEKDWVEEFKKFFKPFDMNKYFRVIPLWEKGNKSVYSEGKINLIIEPGQAFGTGLHGTTSLCAEFLKEYAENKNGFTMLDVGTGSGILSVIGKKLGAKEITAFDIDPHCSEVFVKNFEINDINLDNINFFIGEIRDLRVKCYDIVIVNIIESIVRDILKDVIPFVGDKLVISGILEKDSDGFEKFLKKFNLKILDRRVNGEWIGYLIER</sequence>
<evidence type="ECO:0000256" key="1">
    <source>
        <dbReference type="ARBA" id="ARBA00009741"/>
    </source>
</evidence>
<dbReference type="CDD" id="cd02440">
    <property type="entry name" value="AdoMet_MTases"/>
    <property type="match status" value="1"/>
</dbReference>
<comment type="similarity">
    <text evidence="1">Belongs to the methyltransferase superfamily. PrmA family.</text>
</comment>
<dbReference type="RefSeq" id="WP_201328413.1">
    <property type="nucleotide sequence ID" value="NZ_AP017470.1"/>
</dbReference>
<dbReference type="Pfam" id="PF06325">
    <property type="entry name" value="PrmA"/>
    <property type="match status" value="1"/>
</dbReference>
<dbReference type="PANTHER" id="PTHR43648:SF1">
    <property type="entry name" value="ELECTRON TRANSFER FLAVOPROTEIN BETA SUBUNIT LYSINE METHYLTRANSFERASE"/>
    <property type="match status" value="1"/>
</dbReference>
<dbReference type="Proteomes" id="UP000595564">
    <property type="component" value="Chromosome"/>
</dbReference>
<dbReference type="AlphaFoldDB" id="A0A7R6PE49"/>